<dbReference type="InterPro" id="IPR011989">
    <property type="entry name" value="ARM-like"/>
</dbReference>
<dbReference type="EMBL" id="CP162607">
    <property type="protein sequence ID" value="XDK38946.1"/>
    <property type="molecule type" value="Genomic_DNA"/>
</dbReference>
<evidence type="ECO:0000256" key="2">
    <source>
        <dbReference type="PROSITE-ProRule" id="PRU00339"/>
    </source>
</evidence>
<feature type="domain" description="Cytochrome c-552/4" evidence="4">
    <location>
        <begin position="191"/>
        <end position="229"/>
    </location>
</feature>
<feature type="repeat" description="TPR" evidence="2">
    <location>
        <begin position="698"/>
        <end position="731"/>
    </location>
</feature>
<protein>
    <submittedName>
        <fullName evidence="5">Tetratricopeptide repeat protein</fullName>
    </submittedName>
</protein>
<dbReference type="InterPro" id="IPR036280">
    <property type="entry name" value="Multihaem_cyt_sf"/>
</dbReference>
<dbReference type="PROSITE" id="PS50005">
    <property type="entry name" value="TPR"/>
    <property type="match status" value="2"/>
</dbReference>
<evidence type="ECO:0000256" key="1">
    <source>
        <dbReference type="ARBA" id="ARBA00022729"/>
    </source>
</evidence>
<dbReference type="GO" id="GO:0016491">
    <property type="term" value="F:oxidoreductase activity"/>
    <property type="evidence" value="ECO:0007669"/>
    <property type="project" value="TreeGrafter"/>
</dbReference>
<dbReference type="PANTHER" id="PTHR35038:SF8">
    <property type="entry name" value="C-TYPE POLYHEME CYTOCHROME OMCC"/>
    <property type="match status" value="1"/>
</dbReference>
<dbReference type="GO" id="GO:0042802">
    <property type="term" value="F:identical protein binding"/>
    <property type="evidence" value="ECO:0007669"/>
    <property type="project" value="InterPro"/>
</dbReference>
<feature type="domain" description="Doubled CXXCH motif" evidence="3">
    <location>
        <begin position="333"/>
        <end position="360"/>
    </location>
</feature>
<dbReference type="AlphaFoldDB" id="A0AB39I9X2"/>
<name>A0AB39I9X2_9PSED</name>
<dbReference type="Gene3D" id="1.25.40.10">
    <property type="entry name" value="Tetratricopeptide repeat domain"/>
    <property type="match status" value="1"/>
</dbReference>
<dbReference type="InterPro" id="IPR011717">
    <property type="entry name" value="TPR-4"/>
</dbReference>
<dbReference type="CDD" id="cd08168">
    <property type="entry name" value="Cytochrom_C3"/>
    <property type="match status" value="1"/>
</dbReference>
<dbReference type="InterPro" id="IPR019734">
    <property type="entry name" value="TPR_rpt"/>
</dbReference>
<dbReference type="PANTHER" id="PTHR35038">
    <property type="entry name" value="DISSIMILATORY SULFITE REDUCTASE SIRA"/>
    <property type="match status" value="1"/>
</dbReference>
<dbReference type="Pfam" id="PF09699">
    <property type="entry name" value="Paired_CXXCH_1"/>
    <property type="match status" value="1"/>
</dbReference>
<dbReference type="SUPFAM" id="SSF48452">
    <property type="entry name" value="TPR-like"/>
    <property type="match status" value="1"/>
</dbReference>
<accession>A0AB39I9X2</accession>
<reference evidence="5" key="1">
    <citation type="submission" date="2024-07" db="EMBL/GenBank/DDBJ databases">
        <title>Identification and characteristics of a novel species of coltsfoot's symbiotic bacteria.</title>
        <authorList>
            <person name="Juszczyk A."/>
            <person name="Jasielczuk I."/>
            <person name="Gurgul A."/>
            <person name="Rogala M."/>
            <person name="Kowalczyk A."/>
            <person name="Szmatola T."/>
            <person name="Kosecka-Strojek M."/>
            <person name="Arent Z."/>
            <person name="Latowski D."/>
        </authorList>
    </citation>
    <scope>NUCLEOTIDE SEQUENCE</scope>
    <source>
        <strain evidence="5">Hg7Tf</strain>
    </source>
</reference>
<evidence type="ECO:0000259" key="4">
    <source>
        <dbReference type="Pfam" id="PF13435"/>
    </source>
</evidence>
<dbReference type="Pfam" id="PF14559">
    <property type="entry name" value="TPR_19"/>
    <property type="match status" value="2"/>
</dbReference>
<evidence type="ECO:0000313" key="5">
    <source>
        <dbReference type="EMBL" id="XDK38946.1"/>
    </source>
</evidence>
<dbReference type="InterPro" id="IPR011990">
    <property type="entry name" value="TPR-like_helical_dom_sf"/>
</dbReference>
<dbReference type="InterPro" id="IPR051829">
    <property type="entry name" value="Multiheme_Cytochr_ET"/>
</dbReference>
<organism evidence="5">
    <name type="scientific">Pseudomonas sp. Hg7Tf</name>
    <dbReference type="NCBI Taxonomy" id="3236988"/>
    <lineage>
        <taxon>Bacteria</taxon>
        <taxon>Pseudomonadati</taxon>
        <taxon>Pseudomonadota</taxon>
        <taxon>Gammaproteobacteria</taxon>
        <taxon>Pseudomonadales</taxon>
        <taxon>Pseudomonadaceae</taxon>
        <taxon>Pseudomonas</taxon>
    </lineage>
</organism>
<proteinExistence type="predicted"/>
<dbReference type="SMART" id="SM00028">
    <property type="entry name" value="TPR"/>
    <property type="match status" value="4"/>
</dbReference>
<dbReference type="RefSeq" id="WP_045186050.1">
    <property type="nucleotide sequence ID" value="NZ_CP162607.1"/>
</dbReference>
<dbReference type="Pfam" id="PF07721">
    <property type="entry name" value="TPR_4"/>
    <property type="match status" value="1"/>
</dbReference>
<dbReference type="Gene3D" id="1.25.10.10">
    <property type="entry name" value="Leucine-rich Repeat Variant"/>
    <property type="match status" value="1"/>
</dbReference>
<keyword evidence="1" id="KW-0732">Signal</keyword>
<dbReference type="SUPFAM" id="SSF48695">
    <property type="entry name" value="Multiheme cytochromes"/>
    <property type="match status" value="1"/>
</dbReference>
<evidence type="ECO:0000259" key="3">
    <source>
        <dbReference type="Pfam" id="PF09699"/>
    </source>
</evidence>
<keyword evidence="2" id="KW-0802">TPR repeat</keyword>
<dbReference type="Pfam" id="PF13435">
    <property type="entry name" value="Cytochrome_C554"/>
    <property type="match status" value="1"/>
</dbReference>
<gene>
    <name evidence="5" type="ORF">AB4Y39_09830</name>
</gene>
<dbReference type="InterPro" id="IPR023155">
    <property type="entry name" value="Cyt_c-552/4"/>
</dbReference>
<dbReference type="InterPro" id="IPR010177">
    <property type="entry name" value="Paired_CXXCH_1"/>
</dbReference>
<dbReference type="Gene3D" id="1.10.1130.10">
    <property type="entry name" value="Flavocytochrome C3, Chain A"/>
    <property type="match status" value="2"/>
</dbReference>
<sequence length="778" mass="85685">MGPCKPKGSLLSRYRHWVLSGVMLLSGLLPVWTNSQSSAQAAAQASSSQGYVATATCLGCHSEQAKQWKDSDHGWAMRDATAQNVLGNFNDARFDEAGVKARFFRKGKRFFVNTEGEAGKAADFEILYTFGHYPLQQYLVSLPRGRLQALTIAWDSRANSEGGQRWFSLYPGQRFAPNDPLHWTGRYQNWNGMCADCHSTRLMKNYNDRDDSFASTWQEKNVGCQSCHGPGQAHVDWAKATTSPATAGASASEIGLAVDYKALGSQGLVEQCAFCHSRRQTLGVGQIPGHPQLDQSLPATLRTGLYHADGQIDGEVYEYGSFTQSKMYAAGVGCTDCHNPHTNKVKVEGNGLCLQCHNSQPPVARFPSLQAKDYDSEAHHHHPVGTPGSQCVNCHMPSKTYMVVDPRRDHSLRIPRPDLASKDSSPDACTACHQGQTPQWAAQAIEGWFGKRRRAPHYGENFHAVRSGEGIAFSELNTVLADQGKPAIVRATAAEQMADLGSQSIISLGWALKDPSALVRAYAVSGFSSVPAAQRLQPLLPLLNDPTLAVRDETVRVLADVSVEQLPAESRETFKTLLADYERRLRGNADLPGGRLNLAVLLSRQGRDAQAMDEYRQALKLDPYFVPARVNLVTLLSAAQQLEEAEKMLREGLALEKMPVTDHGNLAYMLALLLVEQGKPEQALEWMETAAVALPNNTRIRYNQGLLLSRLNRRDEAISALRSGLQQAPDDPDLLYSLIYLHALAGERSDAFGYVQHMRNVAPDDPRLQAIEPYWQKP</sequence>
<feature type="repeat" description="TPR" evidence="2">
    <location>
        <begin position="592"/>
        <end position="625"/>
    </location>
</feature>